<keyword evidence="4 7" id="KW-1133">Transmembrane helix</keyword>
<gene>
    <name evidence="9" type="ORF">GCM10010191_92450</name>
</gene>
<dbReference type="SUPFAM" id="SSF103481">
    <property type="entry name" value="Multidrug resistance efflux transporter EmrE"/>
    <property type="match status" value="2"/>
</dbReference>
<evidence type="ECO:0000313" key="10">
    <source>
        <dbReference type="Proteomes" id="UP001501231"/>
    </source>
</evidence>
<evidence type="ECO:0000256" key="3">
    <source>
        <dbReference type="ARBA" id="ARBA00022692"/>
    </source>
</evidence>
<feature type="transmembrane region" description="Helical" evidence="7">
    <location>
        <begin position="240"/>
        <end position="260"/>
    </location>
</feature>
<comment type="caution">
    <text evidence="9">The sequence shown here is derived from an EMBL/GenBank/DDBJ whole genome shotgun (WGS) entry which is preliminary data.</text>
</comment>
<feature type="domain" description="EamA" evidence="8">
    <location>
        <begin position="13"/>
        <end position="138"/>
    </location>
</feature>
<accession>A0ABN3KF52</accession>
<evidence type="ECO:0000313" key="9">
    <source>
        <dbReference type="EMBL" id="GAA2458123.1"/>
    </source>
</evidence>
<dbReference type="Proteomes" id="UP001501231">
    <property type="component" value="Unassembled WGS sequence"/>
</dbReference>
<dbReference type="InterPro" id="IPR000620">
    <property type="entry name" value="EamA_dom"/>
</dbReference>
<feature type="domain" description="EamA" evidence="8">
    <location>
        <begin position="151"/>
        <end position="284"/>
    </location>
</feature>
<proteinExistence type="inferred from homology"/>
<dbReference type="Pfam" id="PF00892">
    <property type="entry name" value="EamA"/>
    <property type="match status" value="2"/>
</dbReference>
<evidence type="ECO:0000256" key="1">
    <source>
        <dbReference type="ARBA" id="ARBA00004141"/>
    </source>
</evidence>
<evidence type="ECO:0000256" key="4">
    <source>
        <dbReference type="ARBA" id="ARBA00022989"/>
    </source>
</evidence>
<dbReference type="EMBL" id="BAAARW010000048">
    <property type="protein sequence ID" value="GAA2458123.1"/>
    <property type="molecule type" value="Genomic_DNA"/>
</dbReference>
<feature type="transmembrane region" description="Helical" evidence="7">
    <location>
        <begin position="38"/>
        <end position="55"/>
    </location>
</feature>
<evidence type="ECO:0000256" key="2">
    <source>
        <dbReference type="ARBA" id="ARBA00007362"/>
    </source>
</evidence>
<evidence type="ECO:0000256" key="5">
    <source>
        <dbReference type="ARBA" id="ARBA00023136"/>
    </source>
</evidence>
<sequence length="312" mass="31851">MRNGRTDALLGGAFVVMWSSGFIGAALGSGSAPATTLLAWRFIPAAVLLAGWLAWRRRRIPPRDLALHAAIGLFGQMGYLYGVFAAAEHGVAAGTSALICALQPIVAVALAVPLLGETVVPRQIAGLAVGLAGVALVVGGDLGANPGVPAWAYALPIGAMLALVGATLLERRTRPSIGVVEALAVQGTVSMIGFSALAALTGTLAPPADPAFWAAVLVLIVLSMFGGYGLYWVNLARGGVARISALLYLTPPATMVWAWLMFGGSLAPLSVAGIAVCAVAVPMIRTRTAPEPRDTPRPAAIDSCAPLRHPAA</sequence>
<name>A0ABN3KF52_9ACTN</name>
<feature type="transmembrane region" description="Helical" evidence="7">
    <location>
        <begin position="124"/>
        <end position="144"/>
    </location>
</feature>
<reference evidence="9 10" key="1">
    <citation type="journal article" date="2019" name="Int. J. Syst. Evol. Microbiol.">
        <title>The Global Catalogue of Microorganisms (GCM) 10K type strain sequencing project: providing services to taxonomists for standard genome sequencing and annotation.</title>
        <authorList>
            <consortium name="The Broad Institute Genomics Platform"/>
            <consortium name="The Broad Institute Genome Sequencing Center for Infectious Disease"/>
            <person name="Wu L."/>
            <person name="Ma J."/>
        </authorList>
    </citation>
    <scope>NUCLEOTIDE SEQUENCE [LARGE SCALE GENOMIC DNA]</scope>
    <source>
        <strain evidence="9 10">JCM 3325</strain>
    </source>
</reference>
<keyword evidence="10" id="KW-1185">Reference proteome</keyword>
<feature type="region of interest" description="Disordered" evidence="6">
    <location>
        <begin position="289"/>
        <end position="312"/>
    </location>
</feature>
<feature type="transmembrane region" description="Helical" evidence="7">
    <location>
        <begin position="266"/>
        <end position="284"/>
    </location>
</feature>
<dbReference type="PANTHER" id="PTHR32322:SF2">
    <property type="entry name" value="EAMA DOMAIN-CONTAINING PROTEIN"/>
    <property type="match status" value="1"/>
</dbReference>
<keyword evidence="5 7" id="KW-0472">Membrane</keyword>
<evidence type="ECO:0000256" key="6">
    <source>
        <dbReference type="SAM" id="MobiDB-lite"/>
    </source>
</evidence>
<evidence type="ECO:0000256" key="7">
    <source>
        <dbReference type="SAM" id="Phobius"/>
    </source>
</evidence>
<evidence type="ECO:0000259" key="8">
    <source>
        <dbReference type="Pfam" id="PF00892"/>
    </source>
</evidence>
<feature type="transmembrane region" description="Helical" evidence="7">
    <location>
        <begin position="182"/>
        <end position="205"/>
    </location>
</feature>
<comment type="similarity">
    <text evidence="2">Belongs to the EamA transporter family.</text>
</comment>
<dbReference type="InterPro" id="IPR050638">
    <property type="entry name" value="AA-Vitamin_Transporters"/>
</dbReference>
<dbReference type="InterPro" id="IPR037185">
    <property type="entry name" value="EmrE-like"/>
</dbReference>
<feature type="transmembrane region" description="Helical" evidence="7">
    <location>
        <begin position="67"/>
        <end position="87"/>
    </location>
</feature>
<feature type="transmembrane region" description="Helical" evidence="7">
    <location>
        <begin position="211"/>
        <end position="233"/>
    </location>
</feature>
<feature type="transmembrane region" description="Helical" evidence="7">
    <location>
        <begin position="93"/>
        <end position="112"/>
    </location>
</feature>
<feature type="transmembrane region" description="Helical" evidence="7">
    <location>
        <begin position="150"/>
        <end position="170"/>
    </location>
</feature>
<dbReference type="PANTHER" id="PTHR32322">
    <property type="entry name" value="INNER MEMBRANE TRANSPORTER"/>
    <property type="match status" value="1"/>
</dbReference>
<organism evidence="9 10">
    <name type="scientific">Actinomadura vinacea</name>
    <dbReference type="NCBI Taxonomy" id="115336"/>
    <lineage>
        <taxon>Bacteria</taxon>
        <taxon>Bacillati</taxon>
        <taxon>Actinomycetota</taxon>
        <taxon>Actinomycetes</taxon>
        <taxon>Streptosporangiales</taxon>
        <taxon>Thermomonosporaceae</taxon>
        <taxon>Actinomadura</taxon>
    </lineage>
</organism>
<comment type="subcellular location">
    <subcellularLocation>
        <location evidence="1">Membrane</location>
        <topology evidence="1">Multi-pass membrane protein</topology>
    </subcellularLocation>
</comment>
<protein>
    <submittedName>
        <fullName evidence="9">DMT family transporter</fullName>
    </submittedName>
</protein>
<keyword evidence="3 7" id="KW-0812">Transmembrane</keyword>